<dbReference type="OrthoDB" id="35819at10239"/>
<dbReference type="RefSeq" id="YP_009151774.1">
    <property type="nucleotide sequence ID" value="NC_027374.1"/>
</dbReference>
<reference evidence="1 2" key="1">
    <citation type="submission" date="2014-07" db="EMBL/GenBank/DDBJ databases">
        <title>Complete Genome of Bacillus megaterium Myophage Moonbeam.</title>
        <authorList>
            <person name="Cadungog J.N."/>
            <person name="Khatemi B.E."/>
            <person name="Hernandez A.C."/>
            <person name="Everett G.F.K."/>
        </authorList>
    </citation>
    <scope>NUCLEOTIDE SEQUENCE [LARGE SCALE GENOMIC DNA]</scope>
</reference>
<keyword evidence="2" id="KW-1185">Reference proteome</keyword>
<organism evidence="1 2">
    <name type="scientific">Bacillus phage Moonbeam</name>
    <dbReference type="NCBI Taxonomy" id="1540091"/>
    <lineage>
        <taxon>Viruses</taxon>
        <taxon>Duplodnaviria</taxon>
        <taxon>Heunggongvirae</taxon>
        <taxon>Uroviricota</taxon>
        <taxon>Caudoviricetes</taxon>
        <taxon>Herelleviridae</taxon>
        <taxon>Bastillevirinae</taxon>
        <taxon>Moonbeamvirus</taxon>
        <taxon>Moonbeamvirus moonbeam</taxon>
    </lineage>
</organism>
<dbReference type="GeneID" id="24608186"/>
<evidence type="ECO:0000313" key="1">
    <source>
        <dbReference type="EMBL" id="AIW03609.1"/>
    </source>
</evidence>
<evidence type="ECO:0000313" key="2">
    <source>
        <dbReference type="Proteomes" id="UP000030207"/>
    </source>
</evidence>
<gene>
    <name evidence="1" type="ORF">CPT_Moonbeam211</name>
</gene>
<protein>
    <submittedName>
        <fullName evidence="1">Uncharacterized protein</fullName>
    </submittedName>
</protein>
<proteinExistence type="predicted"/>
<dbReference type="Proteomes" id="UP000030207">
    <property type="component" value="Segment"/>
</dbReference>
<sequence length="192" mass="21382">MYENVLDVINCRTKEVAEKLFDYFASEGYTVSLAGAEINTGTEGSINSKQLTIFKPGEERKYNSVDEMVKDLNGVLYLFEDQPCTFSVGCDVVMIIGDQTHFDVEDWGVYEDEKTGNVTIYNADSDRVITLFKGIECGTIATTALQVTTLARMAKLPDRWNVSLRDDESLKSVSKSRAIGLSELTEEGMKDV</sequence>
<dbReference type="KEGG" id="vg:24608186"/>
<dbReference type="EMBL" id="KM236246">
    <property type="protein sequence ID" value="AIW03609.1"/>
    <property type="molecule type" value="Genomic_DNA"/>
</dbReference>
<name>A0A0A0RPR0_9CAUD</name>
<accession>A0A0A0RPR0</accession>